<organism evidence="1 2">
    <name type="scientific">Paramecium sonneborni</name>
    <dbReference type="NCBI Taxonomy" id="65129"/>
    <lineage>
        <taxon>Eukaryota</taxon>
        <taxon>Sar</taxon>
        <taxon>Alveolata</taxon>
        <taxon>Ciliophora</taxon>
        <taxon>Intramacronucleata</taxon>
        <taxon>Oligohymenophorea</taxon>
        <taxon>Peniculida</taxon>
        <taxon>Parameciidae</taxon>
        <taxon>Paramecium</taxon>
    </lineage>
</organism>
<protein>
    <submittedName>
        <fullName evidence="1">Uncharacterized protein</fullName>
    </submittedName>
</protein>
<evidence type="ECO:0000313" key="2">
    <source>
        <dbReference type="Proteomes" id="UP000692954"/>
    </source>
</evidence>
<sequence>MHYKLRCGNLKLISDMNIVKQKVYLINIIVLLKQNKYEFISAKFLAFFWLKNYQSKFQKSLRIKLIKLIKNQFSISFFIYLSRKSEKKKVI</sequence>
<comment type="caution">
    <text evidence="1">The sequence shown here is derived from an EMBL/GenBank/DDBJ whole genome shotgun (WGS) entry which is preliminary data.</text>
</comment>
<evidence type="ECO:0000313" key="1">
    <source>
        <dbReference type="EMBL" id="CAD8125079.1"/>
    </source>
</evidence>
<dbReference type="AlphaFoldDB" id="A0A8S1RDM1"/>
<proteinExistence type="predicted"/>
<reference evidence="1" key="1">
    <citation type="submission" date="2021-01" db="EMBL/GenBank/DDBJ databases">
        <authorList>
            <consortium name="Genoscope - CEA"/>
            <person name="William W."/>
        </authorList>
    </citation>
    <scope>NUCLEOTIDE SEQUENCE</scope>
</reference>
<keyword evidence="2" id="KW-1185">Reference proteome</keyword>
<dbReference type="EMBL" id="CAJJDN010000156">
    <property type="protein sequence ID" value="CAD8125079.1"/>
    <property type="molecule type" value="Genomic_DNA"/>
</dbReference>
<name>A0A8S1RDM1_9CILI</name>
<gene>
    <name evidence="1" type="ORF">PSON_ATCC_30995.1.T1560040</name>
</gene>
<accession>A0A8S1RDM1</accession>
<dbReference type="Proteomes" id="UP000692954">
    <property type="component" value="Unassembled WGS sequence"/>
</dbReference>